<evidence type="ECO:0000313" key="4">
    <source>
        <dbReference type="Proteomes" id="UP000596202"/>
    </source>
</evidence>
<evidence type="ECO:0000256" key="2">
    <source>
        <dbReference type="SAM" id="SignalP"/>
    </source>
</evidence>
<keyword evidence="2" id="KW-0732">Signal</keyword>
<reference evidence="3 4" key="1">
    <citation type="submission" date="2021-01" db="EMBL/GenBank/DDBJ databases">
        <title>FDA dAtabase for Regulatory Grade micrObial Sequences (FDA-ARGOS): Supporting development and validation of Infectious Disease Dx tests.</title>
        <authorList>
            <person name="Sproer C."/>
            <person name="Gronow S."/>
            <person name="Severitt S."/>
            <person name="Schroder I."/>
            <person name="Tallon L."/>
            <person name="Sadzewicz L."/>
            <person name="Zhao X."/>
            <person name="Boylan J."/>
            <person name="Ott S."/>
            <person name="Bowen H."/>
            <person name="Vavikolanu K."/>
            <person name="Mehta A."/>
            <person name="Aluvathingal J."/>
            <person name="Nadendla S."/>
            <person name="Lowell S."/>
            <person name="Myers T."/>
            <person name="Yan Y."/>
            <person name="Sichtig H."/>
        </authorList>
    </citation>
    <scope>NUCLEOTIDE SEQUENCE [LARGE SCALE GENOMIC DNA]</scope>
    <source>
        <strain evidence="3 4">FDAARGOS_1131</strain>
    </source>
</reference>
<protein>
    <submittedName>
        <fullName evidence="3">Uncharacterized protein</fullName>
    </submittedName>
</protein>
<sequence>MKHKLGTLLLCLSIGYVAHAQTGKNMGIGVAIPDPNAILHMESENQGILIPNVILQDIHQKLAVDSEMKESLLVYNKRESEEVAKGYYYWTVTGTEPNGKWVRVLTSEDHDRLVAEQIQESFVEETILVNGEPEGTGVFIYTPDKTMAEDPQAPGRLVLDIPDLVVKNQTLTSFTLEQFALYHYSNGDVTRIPKTVEETNNGMIRLEKTTTELELVYTDEEEKVFNFAVKDLLGGNNDDIPAITNLKVNQVSTGLVFTNEKGIDILVDLAELVKKNETVTTMTIDEHDNLVFVNERQAIQQVNIRNVVKEPWHKAEDNTEATSIADNIFTHGWVGIGLSPEQAKDAIHHLKPDEKLRINGSIYARNSYYADYVFDTYFSNEVSDLKEDYRFKDLTTVESFIKTNHHLPGITPITALEQSTEEGYLINVSELSIQLLEKVEELYLHTIEQQKIIEKQQEALDRLQQQFSEFEQRMKVQQ</sequence>
<dbReference type="Proteomes" id="UP000596202">
    <property type="component" value="Chromosome"/>
</dbReference>
<keyword evidence="1" id="KW-0175">Coiled coil</keyword>
<evidence type="ECO:0000256" key="1">
    <source>
        <dbReference type="SAM" id="Coils"/>
    </source>
</evidence>
<dbReference type="AlphaFoldDB" id="A0A9Q7EC36"/>
<dbReference type="RefSeq" id="WP_002991541.1">
    <property type="nucleotide sequence ID" value="NZ_CP068108.1"/>
</dbReference>
<proteinExistence type="predicted"/>
<feature type="chain" id="PRO_5040381152" evidence="2">
    <location>
        <begin position="21"/>
        <end position="478"/>
    </location>
</feature>
<feature type="signal peptide" evidence="2">
    <location>
        <begin position="1"/>
        <end position="20"/>
    </location>
</feature>
<accession>A0A9Q7EC36</accession>
<gene>
    <name evidence="3" type="ORF">I6I88_05405</name>
</gene>
<organism evidence="3 4">
    <name type="scientific">Myroides odoratus</name>
    <name type="common">Flavobacterium odoratum</name>
    <dbReference type="NCBI Taxonomy" id="256"/>
    <lineage>
        <taxon>Bacteria</taxon>
        <taxon>Pseudomonadati</taxon>
        <taxon>Bacteroidota</taxon>
        <taxon>Flavobacteriia</taxon>
        <taxon>Flavobacteriales</taxon>
        <taxon>Flavobacteriaceae</taxon>
        <taxon>Myroides</taxon>
    </lineage>
</organism>
<evidence type="ECO:0000313" key="3">
    <source>
        <dbReference type="EMBL" id="QQU01190.1"/>
    </source>
</evidence>
<name>A0A9Q7EC36_MYROD</name>
<dbReference type="OrthoDB" id="9808953at2"/>
<feature type="coiled-coil region" evidence="1">
    <location>
        <begin position="446"/>
        <end position="473"/>
    </location>
</feature>
<dbReference type="GeneID" id="93527079"/>
<dbReference type="EMBL" id="CP068108">
    <property type="protein sequence ID" value="QQU01190.1"/>
    <property type="molecule type" value="Genomic_DNA"/>
</dbReference>